<feature type="non-terminal residue" evidence="2">
    <location>
        <position position="88"/>
    </location>
</feature>
<evidence type="ECO:0000256" key="1">
    <source>
        <dbReference type="SAM" id="MobiDB-lite"/>
    </source>
</evidence>
<evidence type="ECO:0000313" key="2">
    <source>
        <dbReference type="EMBL" id="CAA9315369.1"/>
    </source>
</evidence>
<dbReference type="EC" id="1.1.5.3" evidence="2"/>
<dbReference type="AlphaFoldDB" id="A0A6J4KU22"/>
<accession>A0A6J4KU22</accession>
<sequence>GGRAAPRRRADPPHPRLDPDPAPRGRVRAAGGRADGRRPGLGRGADGPRGRALPRAGGGRAGVAADARRPHRGRRPPGRPGRAGRRCL</sequence>
<name>A0A6J4KU22_9ACTN</name>
<dbReference type="GO" id="GO:0004368">
    <property type="term" value="F:glycerol-3-phosphate dehydrogenase (quinone) activity"/>
    <property type="evidence" value="ECO:0007669"/>
    <property type="project" value="UniProtKB-EC"/>
</dbReference>
<feature type="compositionally biased region" description="Basic residues" evidence="1">
    <location>
        <begin position="69"/>
        <end position="88"/>
    </location>
</feature>
<feature type="compositionally biased region" description="Basic and acidic residues" evidence="1">
    <location>
        <begin position="8"/>
        <end position="23"/>
    </location>
</feature>
<organism evidence="2">
    <name type="scientific">uncultured Friedmanniella sp</name>
    <dbReference type="NCBI Taxonomy" id="335381"/>
    <lineage>
        <taxon>Bacteria</taxon>
        <taxon>Bacillati</taxon>
        <taxon>Actinomycetota</taxon>
        <taxon>Actinomycetes</taxon>
        <taxon>Propionibacteriales</taxon>
        <taxon>Nocardioidaceae</taxon>
        <taxon>Friedmanniella</taxon>
        <taxon>environmental samples</taxon>
    </lineage>
</organism>
<protein>
    <submittedName>
        <fullName evidence="2">Glycerol-3-phosphate dehydrogenase</fullName>
        <ecNumber evidence="2">1.1.5.3</ecNumber>
    </submittedName>
</protein>
<reference evidence="2" key="1">
    <citation type="submission" date="2020-02" db="EMBL/GenBank/DDBJ databases">
        <authorList>
            <person name="Meier V. D."/>
        </authorList>
    </citation>
    <scope>NUCLEOTIDE SEQUENCE</scope>
    <source>
        <strain evidence="2">AVDCRST_MAG48</strain>
    </source>
</reference>
<keyword evidence="2" id="KW-0560">Oxidoreductase</keyword>
<feature type="region of interest" description="Disordered" evidence="1">
    <location>
        <begin position="1"/>
        <end position="88"/>
    </location>
</feature>
<dbReference type="EMBL" id="CADCTS010000335">
    <property type="protein sequence ID" value="CAA9315369.1"/>
    <property type="molecule type" value="Genomic_DNA"/>
</dbReference>
<gene>
    <name evidence="2" type="ORF">AVDCRST_MAG48-2324</name>
</gene>
<feature type="non-terminal residue" evidence="2">
    <location>
        <position position="1"/>
    </location>
</feature>
<proteinExistence type="predicted"/>